<name>A0A3L7AN03_9HYPH</name>
<dbReference type="RefSeq" id="WP_121621852.1">
    <property type="nucleotide sequence ID" value="NZ_JACIIW010000003.1"/>
</dbReference>
<dbReference type="SUPFAM" id="SSF52096">
    <property type="entry name" value="ClpP/crotonase"/>
    <property type="match status" value="2"/>
</dbReference>
<feature type="domain" description="CoA carboxyltransferase N-terminal" evidence="1">
    <location>
        <begin position="2"/>
        <end position="256"/>
    </location>
</feature>
<keyword evidence="4" id="KW-1185">Reference proteome</keyword>
<evidence type="ECO:0000313" key="4">
    <source>
        <dbReference type="Proteomes" id="UP000269692"/>
    </source>
</evidence>
<dbReference type="InterPro" id="IPR011762">
    <property type="entry name" value="COA_CT_N"/>
</dbReference>
<sequence>MDEDTLKELDARRAAARAMGGAAALAKLKAAGKLDARARVEQLLDPGSFREIGLLARSQHGALKARTPADGLVAGWGTIDGREVYVASEDASVIAGTRGRVAEAKSQRVRDLALRHRRPFIALMEAGAGRFQENNGAIAAGLGARFKEHFQLSGRVPQVAAVMGACFGGPSFTALQSDLVTIVAGSGFMGMSGPPVVKVGIGKEVSAEDIGGAQKSAAVTGQADHLAQSDAEALAAIRTFLSFLPSNCDELPPDVAPRPAACDTPEGAARLAAIVSDNHRRAYDMEELIGLLVDGGEMFQYRQSYGPSLITAFARMDGHAVGILANNPMKLAGAIDEKGIQKARKFVDTCDAFHIPLVFLVDCPGFMVGPEIENQRMVSLASRFLNSVIGASVPKATIVLRKAVGLAYLAMGGRVMAPDALVAWPTAQFDVMGPAAGVELTYGKEISKAADPAARRRELLASAEAQASAYLAAEMALIDDVIAPAETRGVILDVLARTRSGRVPSFKHRIDP</sequence>
<dbReference type="GO" id="GO:0004658">
    <property type="term" value="F:propionyl-CoA carboxylase activity"/>
    <property type="evidence" value="ECO:0007669"/>
    <property type="project" value="TreeGrafter"/>
</dbReference>
<evidence type="ECO:0000313" key="3">
    <source>
        <dbReference type="EMBL" id="RLP81001.1"/>
    </source>
</evidence>
<dbReference type="PROSITE" id="PS50989">
    <property type="entry name" value="COA_CT_CTER"/>
    <property type="match status" value="1"/>
</dbReference>
<evidence type="ECO:0000259" key="1">
    <source>
        <dbReference type="PROSITE" id="PS50980"/>
    </source>
</evidence>
<reference evidence="3 4" key="1">
    <citation type="submission" date="2018-10" db="EMBL/GenBank/DDBJ databases">
        <title>Xanthobacter tagetidis genome sequencing and assembly.</title>
        <authorList>
            <person name="Maclea K.S."/>
            <person name="Goen A.E."/>
            <person name="Fatima S.A."/>
        </authorList>
    </citation>
    <scope>NUCLEOTIDE SEQUENCE [LARGE SCALE GENOMIC DNA]</scope>
    <source>
        <strain evidence="3 4">ATCC 700314</strain>
    </source>
</reference>
<accession>A0A3L7AN03</accession>
<dbReference type="PROSITE" id="PS50980">
    <property type="entry name" value="COA_CT_NTER"/>
    <property type="match status" value="1"/>
</dbReference>
<feature type="domain" description="CoA carboxyltransferase C-terminal" evidence="2">
    <location>
        <begin position="261"/>
        <end position="512"/>
    </location>
</feature>
<dbReference type="Proteomes" id="UP000269692">
    <property type="component" value="Unassembled WGS sequence"/>
</dbReference>
<dbReference type="Pfam" id="PF01039">
    <property type="entry name" value="Carboxyl_trans"/>
    <property type="match status" value="1"/>
</dbReference>
<dbReference type="GO" id="GO:0016740">
    <property type="term" value="F:transferase activity"/>
    <property type="evidence" value="ECO:0007669"/>
    <property type="project" value="UniProtKB-KW"/>
</dbReference>
<protein>
    <submittedName>
        <fullName evidence="3">Methylmalonyl-CoA carboxyltransferase</fullName>
    </submittedName>
</protein>
<dbReference type="InterPro" id="IPR029045">
    <property type="entry name" value="ClpP/crotonase-like_dom_sf"/>
</dbReference>
<dbReference type="InterPro" id="IPR034733">
    <property type="entry name" value="AcCoA_carboxyl_beta"/>
</dbReference>
<comment type="caution">
    <text evidence="3">The sequence shown here is derived from an EMBL/GenBank/DDBJ whole genome shotgun (WGS) entry which is preliminary data.</text>
</comment>
<dbReference type="AlphaFoldDB" id="A0A3L7AN03"/>
<dbReference type="Gene3D" id="3.90.226.10">
    <property type="entry name" value="2-enoyl-CoA Hydratase, Chain A, domain 1"/>
    <property type="match status" value="2"/>
</dbReference>
<evidence type="ECO:0000259" key="2">
    <source>
        <dbReference type="PROSITE" id="PS50989"/>
    </source>
</evidence>
<dbReference type="PANTHER" id="PTHR43842">
    <property type="entry name" value="PROPIONYL-COA CARBOXYLASE BETA CHAIN"/>
    <property type="match status" value="1"/>
</dbReference>
<dbReference type="EMBL" id="RCTF01000002">
    <property type="protein sequence ID" value="RLP81001.1"/>
    <property type="molecule type" value="Genomic_DNA"/>
</dbReference>
<organism evidence="3 4">
    <name type="scientific">Xanthobacter tagetidis</name>
    <dbReference type="NCBI Taxonomy" id="60216"/>
    <lineage>
        <taxon>Bacteria</taxon>
        <taxon>Pseudomonadati</taxon>
        <taxon>Pseudomonadota</taxon>
        <taxon>Alphaproteobacteria</taxon>
        <taxon>Hyphomicrobiales</taxon>
        <taxon>Xanthobacteraceae</taxon>
        <taxon>Xanthobacter</taxon>
    </lineage>
</organism>
<dbReference type="InterPro" id="IPR051047">
    <property type="entry name" value="AccD/PCCB"/>
</dbReference>
<dbReference type="InterPro" id="IPR011763">
    <property type="entry name" value="COA_CT_C"/>
</dbReference>
<dbReference type="GO" id="GO:0009317">
    <property type="term" value="C:acetyl-CoA carboxylase complex"/>
    <property type="evidence" value="ECO:0007669"/>
    <property type="project" value="TreeGrafter"/>
</dbReference>
<gene>
    <name evidence="3" type="ORF">D9R14_03090</name>
</gene>
<dbReference type="OrthoDB" id="9803706at2"/>
<keyword evidence="3" id="KW-0808">Transferase</keyword>
<proteinExistence type="predicted"/>
<dbReference type="PANTHER" id="PTHR43842:SF2">
    <property type="entry name" value="PROPIONYL-COA CARBOXYLASE BETA CHAIN, MITOCHONDRIAL"/>
    <property type="match status" value="1"/>
</dbReference>